<sequence>MQAQFIRFLQEDMEIGAAEIAFAQRLLDKLMPQQSVQDSNLLATILWQYGLVNLKQLDRMFDWLETA</sequence>
<dbReference type="InterPro" id="IPR021336">
    <property type="entry name" value="DUF2949"/>
</dbReference>
<dbReference type="AlphaFoldDB" id="A0AAV3XLI1"/>
<reference evidence="1" key="1">
    <citation type="submission" date="2019-10" db="EMBL/GenBank/DDBJ databases">
        <title>Draft genome sequece of Microseira wollei NIES-4236.</title>
        <authorList>
            <person name="Yamaguchi H."/>
            <person name="Suzuki S."/>
            <person name="Kawachi M."/>
        </authorList>
    </citation>
    <scope>NUCLEOTIDE SEQUENCE</scope>
    <source>
        <strain evidence="1">NIES-4236</strain>
    </source>
</reference>
<evidence type="ECO:0000313" key="2">
    <source>
        <dbReference type="Proteomes" id="UP001050975"/>
    </source>
</evidence>
<comment type="caution">
    <text evidence="1">The sequence shown here is derived from an EMBL/GenBank/DDBJ whole genome shotgun (WGS) entry which is preliminary data.</text>
</comment>
<accession>A0AAV3XLI1</accession>
<evidence type="ECO:0000313" key="1">
    <source>
        <dbReference type="EMBL" id="GET41317.1"/>
    </source>
</evidence>
<gene>
    <name evidence="1" type="ORF">MiSe_61290</name>
</gene>
<protein>
    <recommendedName>
        <fullName evidence="3">DUF2949 domain-containing protein</fullName>
    </recommendedName>
</protein>
<dbReference type="RefSeq" id="WP_226587542.1">
    <property type="nucleotide sequence ID" value="NZ_BLAY01000118.1"/>
</dbReference>
<dbReference type="EMBL" id="BLAY01000118">
    <property type="protein sequence ID" value="GET41317.1"/>
    <property type="molecule type" value="Genomic_DNA"/>
</dbReference>
<name>A0AAV3XLI1_9CYAN</name>
<dbReference type="Pfam" id="PF11165">
    <property type="entry name" value="DUF2949"/>
    <property type="match status" value="1"/>
</dbReference>
<keyword evidence="2" id="KW-1185">Reference proteome</keyword>
<proteinExistence type="predicted"/>
<organism evidence="1 2">
    <name type="scientific">Microseira wollei NIES-4236</name>
    <dbReference type="NCBI Taxonomy" id="2530354"/>
    <lineage>
        <taxon>Bacteria</taxon>
        <taxon>Bacillati</taxon>
        <taxon>Cyanobacteriota</taxon>
        <taxon>Cyanophyceae</taxon>
        <taxon>Oscillatoriophycideae</taxon>
        <taxon>Aerosakkonematales</taxon>
        <taxon>Aerosakkonemataceae</taxon>
        <taxon>Microseira</taxon>
    </lineage>
</organism>
<dbReference type="Proteomes" id="UP001050975">
    <property type="component" value="Unassembled WGS sequence"/>
</dbReference>
<evidence type="ECO:0008006" key="3">
    <source>
        <dbReference type="Google" id="ProtNLM"/>
    </source>
</evidence>